<comment type="caution">
    <text evidence="1">The sequence shown here is derived from an EMBL/GenBank/DDBJ whole genome shotgun (WGS) entry which is preliminary data.</text>
</comment>
<keyword evidence="2" id="KW-1185">Reference proteome</keyword>
<evidence type="ECO:0000313" key="2">
    <source>
        <dbReference type="Proteomes" id="UP000614490"/>
    </source>
</evidence>
<dbReference type="InterPro" id="IPR011990">
    <property type="entry name" value="TPR-like_helical_dom_sf"/>
</dbReference>
<accession>A0A931MV79</accession>
<proteinExistence type="predicted"/>
<dbReference type="EMBL" id="JADZSC010000001">
    <property type="protein sequence ID" value="MBH0230054.1"/>
    <property type="molecule type" value="Genomic_DNA"/>
</dbReference>
<dbReference type="Gene3D" id="1.25.40.10">
    <property type="entry name" value="Tetratricopeptide repeat domain"/>
    <property type="match status" value="1"/>
</dbReference>
<dbReference type="SUPFAM" id="SSF116965">
    <property type="entry name" value="Hypothetical protein MPN330"/>
    <property type="match status" value="1"/>
</dbReference>
<dbReference type="Proteomes" id="UP000614490">
    <property type="component" value="Unassembled WGS sequence"/>
</dbReference>
<evidence type="ECO:0000313" key="1">
    <source>
        <dbReference type="EMBL" id="MBH0230054.1"/>
    </source>
</evidence>
<dbReference type="RefSeq" id="WP_197316623.1">
    <property type="nucleotide sequence ID" value="NZ_JADZSC010000001.1"/>
</dbReference>
<name>A0A931MV79_9BACI</name>
<sequence length="327" mass="38846">MENNEGNIVMFPKLKSSLEKKGLQAWKEKRYEDAVKSFEPLLEYGVANQDVVTGLLMSWIELGQFNEAEELCRQKMKEEVEQYYHYLHIYITILFQSNRYQEIVDLLDEVFEMEDIPHQSRTQLWQMYEVSRKLLDEHQKETGNKLINDFLEKLESGDINGQWATVLRLKSQSPEPFLETCTETLKSEVVHPIIKTALIEWLRDYEVTGSVSVHKFGQFFEIHPDQLNQMHSDYILKQIQMRLSGIEQSNPTMYEMLNRLLTHYCYVRYPLYPDENEVPAIVEALKRLGHEYLQLPYKENDALEEVERYKEEIELCEQHYLMIVGDD</sequence>
<organism evidence="1 2">
    <name type="scientific">Halobacillus yeomjeoni</name>
    <dbReference type="NCBI Taxonomy" id="311194"/>
    <lineage>
        <taxon>Bacteria</taxon>
        <taxon>Bacillati</taxon>
        <taxon>Bacillota</taxon>
        <taxon>Bacilli</taxon>
        <taxon>Bacillales</taxon>
        <taxon>Bacillaceae</taxon>
        <taxon>Halobacillus</taxon>
    </lineage>
</organism>
<gene>
    <name evidence="1" type="ORF">H0267_07470</name>
</gene>
<reference evidence="1 2" key="1">
    <citation type="journal article" date="2005" name="Int. J. Syst. Evol. Microbiol.">
        <title>Halobacillus yeomjeoni sp. nov., isolated from a marine solar saltern in Korea.</title>
        <authorList>
            <person name="Yoon J.H."/>
            <person name="Kang S.J."/>
            <person name="Lee C.H."/>
            <person name="Oh H.W."/>
            <person name="Oh T.K."/>
        </authorList>
    </citation>
    <scope>NUCLEOTIDE SEQUENCE [LARGE SCALE GENOMIC DNA]</scope>
    <source>
        <strain evidence="1 2">KCTC 3957</strain>
    </source>
</reference>
<protein>
    <submittedName>
        <fullName evidence="1">Tetratricopeptide repeat protein</fullName>
    </submittedName>
</protein>
<dbReference type="AlphaFoldDB" id="A0A931MV79"/>